<dbReference type="AlphaFoldDB" id="A0A645I3P3"/>
<comment type="caution">
    <text evidence="5">The sequence shown here is derived from an EMBL/GenBank/DDBJ whole genome shotgun (WGS) entry which is preliminary data.</text>
</comment>
<feature type="domain" description="Transcriptional regulator LacI/GalR-like sensor" evidence="4">
    <location>
        <begin position="2"/>
        <end position="89"/>
    </location>
</feature>
<dbReference type="Pfam" id="PF13377">
    <property type="entry name" value="Peripla_BP_3"/>
    <property type="match status" value="1"/>
</dbReference>
<evidence type="ECO:0000313" key="5">
    <source>
        <dbReference type="EMBL" id="MPN45911.1"/>
    </source>
</evidence>
<protein>
    <recommendedName>
        <fullName evidence="4">Transcriptional regulator LacI/GalR-like sensor domain-containing protein</fullName>
    </recommendedName>
</protein>
<evidence type="ECO:0000256" key="1">
    <source>
        <dbReference type="ARBA" id="ARBA00023015"/>
    </source>
</evidence>
<name>A0A645I3P3_9ZZZZ</name>
<evidence type="ECO:0000259" key="4">
    <source>
        <dbReference type="Pfam" id="PF13377"/>
    </source>
</evidence>
<dbReference type="InterPro" id="IPR028082">
    <property type="entry name" value="Peripla_BP_I"/>
</dbReference>
<dbReference type="Gene3D" id="3.40.50.2300">
    <property type="match status" value="1"/>
</dbReference>
<dbReference type="EMBL" id="VSSQ01106143">
    <property type="protein sequence ID" value="MPN45911.1"/>
    <property type="molecule type" value="Genomic_DNA"/>
</dbReference>
<organism evidence="5">
    <name type="scientific">bioreactor metagenome</name>
    <dbReference type="NCBI Taxonomy" id="1076179"/>
    <lineage>
        <taxon>unclassified sequences</taxon>
        <taxon>metagenomes</taxon>
        <taxon>ecological metagenomes</taxon>
    </lineage>
</organism>
<evidence type="ECO:0000256" key="2">
    <source>
        <dbReference type="ARBA" id="ARBA00023125"/>
    </source>
</evidence>
<gene>
    <name evidence="5" type="ORF">SDC9_193490</name>
</gene>
<dbReference type="GO" id="GO:0003677">
    <property type="term" value="F:DNA binding"/>
    <property type="evidence" value="ECO:0007669"/>
    <property type="project" value="UniProtKB-KW"/>
</dbReference>
<dbReference type="SUPFAM" id="SSF53822">
    <property type="entry name" value="Periplasmic binding protein-like I"/>
    <property type="match status" value="1"/>
</dbReference>
<proteinExistence type="predicted"/>
<accession>A0A645I3P3</accession>
<sequence length="101" mass="11004">MITPDDDTAAQWIGTLLDHGIRVPEDFAVVSIGNTSLARLFRPQITSVDHNFETHLTTALAILESRAAGHADCGLFHLCQPRLVVRSSSVRAPALMAVNQR</sequence>
<evidence type="ECO:0000256" key="3">
    <source>
        <dbReference type="ARBA" id="ARBA00023163"/>
    </source>
</evidence>
<keyword evidence="1" id="KW-0805">Transcription regulation</keyword>
<reference evidence="5" key="1">
    <citation type="submission" date="2019-08" db="EMBL/GenBank/DDBJ databases">
        <authorList>
            <person name="Kucharzyk K."/>
            <person name="Murdoch R.W."/>
            <person name="Higgins S."/>
            <person name="Loffler F."/>
        </authorList>
    </citation>
    <scope>NUCLEOTIDE SEQUENCE</scope>
</reference>
<keyword evidence="2" id="KW-0238">DNA-binding</keyword>
<dbReference type="InterPro" id="IPR046335">
    <property type="entry name" value="LacI/GalR-like_sensor"/>
</dbReference>
<keyword evidence="3" id="KW-0804">Transcription</keyword>